<name>A0ABW0TH58_9BACL</name>
<feature type="transmembrane region" description="Helical" evidence="1">
    <location>
        <begin position="65"/>
        <end position="88"/>
    </location>
</feature>
<keyword evidence="3" id="KW-1185">Reference proteome</keyword>
<evidence type="ECO:0000313" key="2">
    <source>
        <dbReference type="EMBL" id="MFC5588776.1"/>
    </source>
</evidence>
<evidence type="ECO:0000313" key="3">
    <source>
        <dbReference type="Proteomes" id="UP001596109"/>
    </source>
</evidence>
<keyword evidence="1" id="KW-1133">Transmembrane helix</keyword>
<proteinExistence type="predicted"/>
<accession>A0ABW0TH58</accession>
<feature type="transmembrane region" description="Helical" evidence="1">
    <location>
        <begin position="28"/>
        <end position="53"/>
    </location>
</feature>
<dbReference type="Proteomes" id="UP001596109">
    <property type="component" value="Unassembled WGS sequence"/>
</dbReference>
<dbReference type="EMBL" id="JBHSNO010000005">
    <property type="protein sequence ID" value="MFC5588776.1"/>
    <property type="molecule type" value="Genomic_DNA"/>
</dbReference>
<organism evidence="2 3">
    <name type="scientific">Sporosarcina soli</name>
    <dbReference type="NCBI Taxonomy" id="334736"/>
    <lineage>
        <taxon>Bacteria</taxon>
        <taxon>Bacillati</taxon>
        <taxon>Bacillota</taxon>
        <taxon>Bacilli</taxon>
        <taxon>Bacillales</taxon>
        <taxon>Caryophanaceae</taxon>
        <taxon>Sporosarcina</taxon>
    </lineage>
</organism>
<keyword evidence="1" id="KW-0812">Transmembrane</keyword>
<keyword evidence="1" id="KW-0472">Membrane</keyword>
<comment type="caution">
    <text evidence="2">The sequence shown here is derived from an EMBL/GenBank/DDBJ whole genome shotgun (WGS) entry which is preliminary data.</text>
</comment>
<evidence type="ECO:0000256" key="1">
    <source>
        <dbReference type="SAM" id="Phobius"/>
    </source>
</evidence>
<sequence>MATVASVSITLGSLMAISQPMPESKSRLRIGIAVSSVIVMPMLPTIAMSSVIAMPMLPTTAMSSVIVMPMLPTTAMPSVMAGSLEFILEKK</sequence>
<gene>
    <name evidence="2" type="ORF">ACFPRA_07755</name>
</gene>
<protein>
    <submittedName>
        <fullName evidence="2">Uncharacterized protein</fullName>
    </submittedName>
</protein>
<dbReference type="RefSeq" id="WP_381432358.1">
    <property type="nucleotide sequence ID" value="NZ_JBHSNO010000005.1"/>
</dbReference>
<reference evidence="3" key="1">
    <citation type="journal article" date="2019" name="Int. J. Syst. Evol. Microbiol.">
        <title>The Global Catalogue of Microorganisms (GCM) 10K type strain sequencing project: providing services to taxonomists for standard genome sequencing and annotation.</title>
        <authorList>
            <consortium name="The Broad Institute Genomics Platform"/>
            <consortium name="The Broad Institute Genome Sequencing Center for Infectious Disease"/>
            <person name="Wu L."/>
            <person name="Ma J."/>
        </authorList>
    </citation>
    <scope>NUCLEOTIDE SEQUENCE [LARGE SCALE GENOMIC DNA]</scope>
    <source>
        <strain evidence="3">CGMCC 4.1434</strain>
    </source>
</reference>